<dbReference type="AlphaFoldDB" id="S0KHF8"/>
<gene>
    <name evidence="1" type="ORF">I568_00917</name>
</gene>
<sequence>MMNYLYGKNYQTVQAIIESPFFDRLVDYLINHDSVILRELKKQFADEHLFEKNLEKLIAAKIIIRENRRYTFGGEILNEKSSLVDPQFSVDPTLLNRHLLMQLANRLKAISAEDFYLVKTDQLAYFKTYQTPYFSWQILYKNPRQTNVATYFTACATQNHLDAHQEMYTLIGDVDVIYYLDQIEVLIEKIKKGRRRIRGSIFVSSAEKFGLIQAVDERLMIAKDVIVGEEETLENFEAIFQLFDNYSAIEQRQILADLMQQLNVEQVQKIK</sequence>
<keyword evidence="2" id="KW-1185">Reference proteome</keyword>
<protein>
    <recommendedName>
        <fullName evidence="3">DUF1803 domain-containing protein</fullName>
    </recommendedName>
</protein>
<evidence type="ECO:0000313" key="2">
    <source>
        <dbReference type="Proteomes" id="UP000014113"/>
    </source>
</evidence>
<organism evidence="1 2">
    <name type="scientific">Enterococcus columbae DSM 7374 = ATCC 51263</name>
    <dbReference type="NCBI Taxonomy" id="1121865"/>
    <lineage>
        <taxon>Bacteria</taxon>
        <taxon>Bacillati</taxon>
        <taxon>Bacillota</taxon>
        <taxon>Bacilli</taxon>
        <taxon>Lactobacillales</taxon>
        <taxon>Enterococcaceae</taxon>
        <taxon>Enterococcus</taxon>
    </lineage>
</organism>
<dbReference type="EMBL" id="ASWJ01000004">
    <property type="protein sequence ID" value="EOW84422.1"/>
    <property type="molecule type" value="Genomic_DNA"/>
</dbReference>
<evidence type="ECO:0008006" key="3">
    <source>
        <dbReference type="Google" id="ProtNLM"/>
    </source>
</evidence>
<name>S0KHF8_9ENTE</name>
<reference evidence="1 2" key="1">
    <citation type="submission" date="2013-03" db="EMBL/GenBank/DDBJ databases">
        <title>The Genome Sequence of Enterococcus columbae ATCC_51263 (PacBio/Illumina hybrid assembly).</title>
        <authorList>
            <consortium name="The Broad Institute Genomics Platform"/>
            <consortium name="The Broad Institute Genome Sequencing Center for Infectious Disease"/>
            <person name="Earl A."/>
            <person name="Russ C."/>
            <person name="Gilmore M."/>
            <person name="Surin D."/>
            <person name="Walker B."/>
            <person name="Young S."/>
            <person name="Zeng Q."/>
            <person name="Gargeya S."/>
            <person name="Fitzgerald M."/>
            <person name="Haas B."/>
            <person name="Abouelleil A."/>
            <person name="Allen A.W."/>
            <person name="Alvarado L."/>
            <person name="Arachchi H.M."/>
            <person name="Berlin A.M."/>
            <person name="Chapman S.B."/>
            <person name="Gainer-Dewar J."/>
            <person name="Goldberg J."/>
            <person name="Griggs A."/>
            <person name="Gujja S."/>
            <person name="Hansen M."/>
            <person name="Howarth C."/>
            <person name="Imamovic A."/>
            <person name="Ireland A."/>
            <person name="Larimer J."/>
            <person name="McCowan C."/>
            <person name="Murphy C."/>
            <person name="Pearson M."/>
            <person name="Poon T.W."/>
            <person name="Priest M."/>
            <person name="Roberts A."/>
            <person name="Saif S."/>
            <person name="Shea T."/>
            <person name="Sisk P."/>
            <person name="Sykes S."/>
            <person name="Wortman J."/>
            <person name="Nusbaum C."/>
            <person name="Birren B."/>
        </authorList>
    </citation>
    <scope>NUCLEOTIDE SEQUENCE [LARGE SCALE GENOMIC DNA]</scope>
    <source>
        <strain evidence="1 2">ATCC 51263</strain>
    </source>
</reference>
<dbReference type="Proteomes" id="UP000014113">
    <property type="component" value="Unassembled WGS sequence"/>
</dbReference>
<evidence type="ECO:0000313" key="1">
    <source>
        <dbReference type="EMBL" id="EOW84422.1"/>
    </source>
</evidence>
<accession>S0KHF8</accession>
<dbReference type="eggNOG" id="ENOG50340QP">
    <property type="taxonomic scope" value="Bacteria"/>
</dbReference>
<comment type="caution">
    <text evidence="1">The sequence shown here is derived from an EMBL/GenBank/DDBJ whole genome shotgun (WGS) entry which is preliminary data.</text>
</comment>
<dbReference type="InterPro" id="IPR014924">
    <property type="entry name" value="DUF1803"/>
</dbReference>
<dbReference type="Pfam" id="PF08820">
    <property type="entry name" value="DUF1803"/>
    <property type="match status" value="1"/>
</dbReference>
<dbReference type="STRING" id="1121865.OMW_00319"/>
<dbReference type="RefSeq" id="WP_016182484.1">
    <property type="nucleotide sequence ID" value="NZ_JXKI01000002.1"/>
</dbReference>
<dbReference type="PATRIC" id="fig|1121865.3.peg.312"/>
<dbReference type="OrthoDB" id="2194666at2"/>
<proteinExistence type="predicted"/>